<feature type="domain" description="Pesticin C-terminal" evidence="3">
    <location>
        <begin position="134"/>
        <end position="277"/>
    </location>
</feature>
<dbReference type="InterPro" id="IPR031922">
    <property type="entry name" value="Pesticin_C"/>
</dbReference>
<dbReference type="Gene3D" id="1.10.530.40">
    <property type="match status" value="1"/>
</dbReference>
<dbReference type="Proteomes" id="UP000515264">
    <property type="component" value="Chromosome 1"/>
</dbReference>
<keyword evidence="2" id="KW-0081">Bacteriolytic enzyme</keyword>
<sequence length="343" mass="38484">MSSKPLTEIKTDQECYLKENINLPDGTVVDVKIQLQDENNNDLAIINDTLTISSKKVSLPIQVENLAKQECVVVKYIERLVVSIDVNHDKIYQETEQTIVAVNNEMDEAWLTVSQGQLTFDSEGNDIDGNLYFSRKPHIPHQSDGTVIGNSGITLGRGLDIGGRSESDVVAIFNQAASQCRKISKELSDWLKDGAGKTKQKAYDYWLTLDANVPADKQNITRKMQHVLFENMYEDYVADTKNLTTKKDVCDAYLGGKQIDWDALPQNVKDVLVDLRYVGVYTGSEDARGNTRAKVIPAVYKDQQEGLSGEGSHFYSVMNDSSLWKDDFGVDPNRFDNRISELE</sequence>
<accession>A0ABX6QYX9</accession>
<protein>
    <recommendedName>
        <fullName evidence="3">Pesticin C-terminal domain-containing protein</fullName>
    </recommendedName>
</protein>
<evidence type="ECO:0000259" key="3">
    <source>
        <dbReference type="Pfam" id="PF16754"/>
    </source>
</evidence>
<evidence type="ECO:0000256" key="1">
    <source>
        <dbReference type="ARBA" id="ARBA00022529"/>
    </source>
</evidence>
<name>A0ABX6QYX9_9VIBR</name>
<dbReference type="RefSeq" id="WP_228449008.1">
    <property type="nucleotide sequence ID" value="NZ_CP046268.1"/>
</dbReference>
<gene>
    <name evidence="4" type="ORF">Vspart_01437</name>
</gene>
<dbReference type="InterPro" id="IPR023347">
    <property type="entry name" value="Lysozyme_dom_sf"/>
</dbReference>
<dbReference type="Pfam" id="PF16754">
    <property type="entry name" value="Pesticin"/>
    <property type="match status" value="1"/>
</dbReference>
<proteinExistence type="predicted"/>
<reference evidence="4 5" key="1">
    <citation type="journal article" date="2020" name="J. Nat. Prod.">
        <title>Genomics-Metabolomics Profiling Disclosed Marine Vibrio spartinae 3.6 as a Producer of a New Branched Side Chain Prodigiosin.</title>
        <authorList>
            <person name="Vitale G.A."/>
            <person name="Sciarretta M."/>
            <person name="Palma Esposito F."/>
            <person name="January G.G."/>
            <person name="Giaccio M."/>
            <person name="Bunk B."/>
            <person name="Sproer C."/>
            <person name="Bajerski F."/>
            <person name="Power D."/>
            <person name="Festa C."/>
            <person name="Monti M.C."/>
            <person name="D'Auria M.V."/>
            <person name="de Pascale D."/>
        </authorList>
    </citation>
    <scope>NUCLEOTIDE SEQUENCE [LARGE SCALE GENOMIC DNA]</scope>
    <source>
        <strain evidence="4 5">3.6</strain>
    </source>
</reference>
<evidence type="ECO:0000313" key="5">
    <source>
        <dbReference type="Proteomes" id="UP000515264"/>
    </source>
</evidence>
<keyword evidence="1" id="KW-0929">Antimicrobial</keyword>
<organism evidence="4 5">
    <name type="scientific">Vibrio spartinae</name>
    <dbReference type="NCBI Taxonomy" id="1918945"/>
    <lineage>
        <taxon>Bacteria</taxon>
        <taxon>Pseudomonadati</taxon>
        <taxon>Pseudomonadota</taxon>
        <taxon>Gammaproteobacteria</taxon>
        <taxon>Vibrionales</taxon>
        <taxon>Vibrionaceae</taxon>
        <taxon>Vibrio</taxon>
    </lineage>
</organism>
<evidence type="ECO:0000313" key="4">
    <source>
        <dbReference type="EMBL" id="QMV14185.1"/>
    </source>
</evidence>
<evidence type="ECO:0000256" key="2">
    <source>
        <dbReference type="ARBA" id="ARBA00022638"/>
    </source>
</evidence>
<dbReference type="EMBL" id="CP046268">
    <property type="protein sequence ID" value="QMV14185.1"/>
    <property type="molecule type" value="Genomic_DNA"/>
</dbReference>
<keyword evidence="5" id="KW-1185">Reference proteome</keyword>